<proteinExistence type="predicted"/>
<dbReference type="AlphaFoldDB" id="A0A371ECB0"/>
<comment type="caution">
    <text evidence="2">The sequence shown here is derived from an EMBL/GenBank/DDBJ whole genome shotgun (WGS) entry which is preliminary data.</text>
</comment>
<feature type="region of interest" description="Disordered" evidence="1">
    <location>
        <begin position="42"/>
        <end position="67"/>
    </location>
</feature>
<dbReference type="OrthoDB" id="1637540at2759"/>
<gene>
    <name evidence="2" type="ORF">CR513_57878</name>
</gene>
<feature type="non-terminal residue" evidence="2">
    <location>
        <position position="1"/>
    </location>
</feature>
<dbReference type="EMBL" id="QJKJ01014775">
    <property type="protein sequence ID" value="RDX63661.1"/>
    <property type="molecule type" value="Genomic_DNA"/>
</dbReference>
<evidence type="ECO:0000313" key="2">
    <source>
        <dbReference type="EMBL" id="RDX63661.1"/>
    </source>
</evidence>
<dbReference type="Proteomes" id="UP000257109">
    <property type="component" value="Unassembled WGS sequence"/>
</dbReference>
<evidence type="ECO:0000313" key="3">
    <source>
        <dbReference type="Proteomes" id="UP000257109"/>
    </source>
</evidence>
<reference evidence="2" key="1">
    <citation type="submission" date="2018-05" db="EMBL/GenBank/DDBJ databases">
        <title>Draft genome of Mucuna pruriens seed.</title>
        <authorList>
            <person name="Nnadi N.E."/>
            <person name="Vos R."/>
            <person name="Hasami M.H."/>
            <person name="Devisetty U.K."/>
            <person name="Aguiy J.C."/>
        </authorList>
    </citation>
    <scope>NUCLEOTIDE SEQUENCE [LARGE SCALE GENOMIC DNA]</scope>
    <source>
        <strain evidence="2">JCA_2017</strain>
    </source>
</reference>
<evidence type="ECO:0000256" key="1">
    <source>
        <dbReference type="SAM" id="MobiDB-lite"/>
    </source>
</evidence>
<keyword evidence="3" id="KW-1185">Reference proteome</keyword>
<organism evidence="2 3">
    <name type="scientific">Mucuna pruriens</name>
    <name type="common">Velvet bean</name>
    <name type="synonym">Dolichos pruriens</name>
    <dbReference type="NCBI Taxonomy" id="157652"/>
    <lineage>
        <taxon>Eukaryota</taxon>
        <taxon>Viridiplantae</taxon>
        <taxon>Streptophyta</taxon>
        <taxon>Embryophyta</taxon>
        <taxon>Tracheophyta</taxon>
        <taxon>Spermatophyta</taxon>
        <taxon>Magnoliopsida</taxon>
        <taxon>eudicotyledons</taxon>
        <taxon>Gunneridae</taxon>
        <taxon>Pentapetalae</taxon>
        <taxon>rosids</taxon>
        <taxon>fabids</taxon>
        <taxon>Fabales</taxon>
        <taxon>Fabaceae</taxon>
        <taxon>Papilionoideae</taxon>
        <taxon>50 kb inversion clade</taxon>
        <taxon>NPAAA clade</taxon>
        <taxon>indigoferoid/millettioid clade</taxon>
        <taxon>Phaseoleae</taxon>
        <taxon>Mucuna</taxon>
    </lineage>
</organism>
<accession>A0A371ECB0</accession>
<protein>
    <submittedName>
        <fullName evidence="2">Uncharacterized protein</fullName>
    </submittedName>
</protein>
<sequence length="81" mass="9054">MVLKKVLRNARDPRGKWVPNYEGPYLVKHAFSGGALLLTDAEGRDLKHPVNTDSKPPRPTEAEERFRKSSMGRTLLVLALG</sequence>
<name>A0A371ECB0_MUCPR</name>